<dbReference type="EMBL" id="JACHNC010000001">
    <property type="protein sequence ID" value="MBB4755047.1"/>
    <property type="molecule type" value="Genomic_DNA"/>
</dbReference>
<accession>A0A7W7HRA5</accession>
<dbReference type="AlphaFoldDB" id="A0A7W7HRA5"/>
<dbReference type="Proteomes" id="UP000590511">
    <property type="component" value="Unassembled WGS sequence"/>
</dbReference>
<gene>
    <name evidence="1" type="ORF">BJ964_009208</name>
</gene>
<protein>
    <submittedName>
        <fullName evidence="1">Uncharacterized protein</fullName>
    </submittedName>
</protein>
<name>A0A7W7HRA5_9ACTN</name>
<sequence>MTTRIRRSQAVILADGAAPAILTLLPGPVASAETHTPRS</sequence>
<organism evidence="1 2">
    <name type="scientific">Actinoplanes lobatus</name>
    <dbReference type="NCBI Taxonomy" id="113568"/>
    <lineage>
        <taxon>Bacteria</taxon>
        <taxon>Bacillati</taxon>
        <taxon>Actinomycetota</taxon>
        <taxon>Actinomycetes</taxon>
        <taxon>Micromonosporales</taxon>
        <taxon>Micromonosporaceae</taxon>
        <taxon>Actinoplanes</taxon>
    </lineage>
</organism>
<comment type="caution">
    <text evidence="1">The sequence shown here is derived from an EMBL/GenBank/DDBJ whole genome shotgun (WGS) entry which is preliminary data.</text>
</comment>
<reference evidence="1 2" key="1">
    <citation type="submission" date="2020-08" db="EMBL/GenBank/DDBJ databases">
        <title>Sequencing the genomes of 1000 actinobacteria strains.</title>
        <authorList>
            <person name="Klenk H.-P."/>
        </authorList>
    </citation>
    <scope>NUCLEOTIDE SEQUENCE [LARGE SCALE GENOMIC DNA]</scope>
    <source>
        <strain evidence="1 2">DSM 43150</strain>
    </source>
</reference>
<proteinExistence type="predicted"/>
<evidence type="ECO:0000313" key="2">
    <source>
        <dbReference type="Proteomes" id="UP000590511"/>
    </source>
</evidence>
<evidence type="ECO:0000313" key="1">
    <source>
        <dbReference type="EMBL" id="MBB4755047.1"/>
    </source>
</evidence>